<dbReference type="AlphaFoldDB" id="A0A8S0V835"/>
<evidence type="ECO:0000313" key="2">
    <source>
        <dbReference type="Proteomes" id="UP000594638"/>
    </source>
</evidence>
<reference evidence="1 2" key="1">
    <citation type="submission" date="2019-12" db="EMBL/GenBank/DDBJ databases">
        <authorList>
            <person name="Alioto T."/>
            <person name="Alioto T."/>
            <person name="Gomez Garrido J."/>
        </authorList>
    </citation>
    <scope>NUCLEOTIDE SEQUENCE [LARGE SCALE GENOMIC DNA]</scope>
</reference>
<dbReference type="OrthoDB" id="1720728at2759"/>
<protein>
    <submittedName>
        <fullName evidence="1">Uncharacterized protein</fullName>
    </submittedName>
</protein>
<dbReference type="Proteomes" id="UP000594638">
    <property type="component" value="Unassembled WGS sequence"/>
</dbReference>
<dbReference type="PANTHER" id="PTHR37763">
    <property type="entry name" value="EXOSOME COMPLEX EXONUCLEASE"/>
    <property type="match status" value="1"/>
</dbReference>
<keyword evidence="2" id="KW-1185">Reference proteome</keyword>
<gene>
    <name evidence="1" type="ORF">OLEA9_A079541</name>
</gene>
<accession>A0A8S0V835</accession>
<dbReference type="EMBL" id="CACTIH010009157">
    <property type="protein sequence ID" value="CAA3026332.1"/>
    <property type="molecule type" value="Genomic_DNA"/>
</dbReference>
<comment type="caution">
    <text evidence="1">The sequence shown here is derived from an EMBL/GenBank/DDBJ whole genome shotgun (WGS) entry which is preliminary data.</text>
</comment>
<sequence length="151" mass="17228">MKLLDSAIFPDPESTSWMRLMPTKGKDSSLSHKWEDVHETLIDLTTSLSEEKRLILHVTELEVTKEGLYQIRDVLMDKNIGYREILTSDEDKVVRIGVKQLDSALGVFKFVMETAGMKGDMVLQGHLRCVGTENRLFPYRGNAYLLRGINL</sequence>
<organism evidence="1 2">
    <name type="scientific">Olea europaea subsp. europaea</name>
    <dbReference type="NCBI Taxonomy" id="158383"/>
    <lineage>
        <taxon>Eukaryota</taxon>
        <taxon>Viridiplantae</taxon>
        <taxon>Streptophyta</taxon>
        <taxon>Embryophyta</taxon>
        <taxon>Tracheophyta</taxon>
        <taxon>Spermatophyta</taxon>
        <taxon>Magnoliopsida</taxon>
        <taxon>eudicotyledons</taxon>
        <taxon>Gunneridae</taxon>
        <taxon>Pentapetalae</taxon>
        <taxon>asterids</taxon>
        <taxon>lamiids</taxon>
        <taxon>Lamiales</taxon>
        <taxon>Oleaceae</taxon>
        <taxon>Oleeae</taxon>
        <taxon>Olea</taxon>
    </lineage>
</organism>
<name>A0A8S0V835_OLEEU</name>
<dbReference type="Gramene" id="OE9A079541T1">
    <property type="protein sequence ID" value="OE9A079541C1"/>
    <property type="gene ID" value="OE9A079541"/>
</dbReference>
<dbReference type="PANTHER" id="PTHR37763:SF1">
    <property type="entry name" value="EXOSOME COMPLEX EXONUCLEASE"/>
    <property type="match status" value="1"/>
</dbReference>
<proteinExistence type="predicted"/>
<evidence type="ECO:0000313" key="1">
    <source>
        <dbReference type="EMBL" id="CAA3026332.1"/>
    </source>
</evidence>